<dbReference type="PROSITE" id="PS51257">
    <property type="entry name" value="PROKAR_LIPOPROTEIN"/>
    <property type="match status" value="1"/>
</dbReference>
<feature type="signal peptide" evidence="1">
    <location>
        <begin position="1"/>
        <end position="29"/>
    </location>
</feature>
<proteinExistence type="predicted"/>
<name>A0ABT9BHT8_9BACT</name>
<dbReference type="RefSeq" id="WP_305008699.1">
    <property type="nucleotide sequence ID" value="NZ_JAUQSY010000018.1"/>
</dbReference>
<dbReference type="Proteomes" id="UP001176429">
    <property type="component" value="Unassembled WGS sequence"/>
</dbReference>
<comment type="caution">
    <text evidence="2">The sequence shown here is derived from an EMBL/GenBank/DDBJ whole genome shotgun (WGS) entry which is preliminary data.</text>
</comment>
<feature type="chain" id="PRO_5045094758" description="Outer membrane protein beta-barrel domain-containing protein" evidence="1">
    <location>
        <begin position="30"/>
        <end position="263"/>
    </location>
</feature>
<evidence type="ECO:0000313" key="2">
    <source>
        <dbReference type="EMBL" id="MDO7877269.1"/>
    </source>
</evidence>
<keyword evidence="1" id="KW-0732">Signal</keyword>
<evidence type="ECO:0000313" key="3">
    <source>
        <dbReference type="Proteomes" id="UP001176429"/>
    </source>
</evidence>
<evidence type="ECO:0008006" key="4">
    <source>
        <dbReference type="Google" id="ProtNLM"/>
    </source>
</evidence>
<organism evidence="2 3">
    <name type="scientific">Hymenobacter aranciens</name>
    <dbReference type="NCBI Taxonomy" id="3063996"/>
    <lineage>
        <taxon>Bacteria</taxon>
        <taxon>Pseudomonadati</taxon>
        <taxon>Bacteroidota</taxon>
        <taxon>Cytophagia</taxon>
        <taxon>Cytophagales</taxon>
        <taxon>Hymenobacteraceae</taxon>
        <taxon>Hymenobacter</taxon>
    </lineage>
</organism>
<evidence type="ECO:0000256" key="1">
    <source>
        <dbReference type="SAM" id="SignalP"/>
    </source>
</evidence>
<reference evidence="2" key="1">
    <citation type="submission" date="2023-07" db="EMBL/GenBank/DDBJ databases">
        <authorList>
            <person name="Kim M.K."/>
        </authorList>
    </citation>
    <scope>NUCLEOTIDE SEQUENCE</scope>
    <source>
        <strain evidence="2">ASUV-10-1</strain>
    </source>
</reference>
<dbReference type="EMBL" id="JAUQSY010000018">
    <property type="protein sequence ID" value="MDO7877269.1"/>
    <property type="molecule type" value="Genomic_DNA"/>
</dbReference>
<accession>A0ABT9BHT8</accession>
<gene>
    <name evidence="2" type="ORF">Q5H93_21165</name>
</gene>
<protein>
    <recommendedName>
        <fullName evidence="4">Outer membrane protein beta-barrel domain-containing protein</fullName>
    </recommendedName>
</protein>
<sequence>MPSRYPKGFYRFSGLVASVGLLGGCAVYAPTVPATPVLEKGQVEASLSLRMLIAPEATVAWAPTSHLLVVGEGAMQGSDGSYTTQGQTITYKDYHRQGGLGLGYYRAPTATSAAYLAAVGGVGFASTRLHAEDVEVASPWLPFPFPVYAGEYQASYRRYYGQVYAAWPHPERRVMAGVSLRGTVVDYSSLTLNDSSFTATNRAFLEPSAFVRFGRGPLKFQLTGGFSLPLTGNRNDPSDKRTAPTSFLFSGGLVFRPDLLKKR</sequence>
<keyword evidence="3" id="KW-1185">Reference proteome</keyword>